<evidence type="ECO:0000256" key="2">
    <source>
        <dbReference type="ARBA" id="ARBA00022857"/>
    </source>
</evidence>
<proteinExistence type="inferred from homology"/>
<dbReference type="SUPFAM" id="SSF51735">
    <property type="entry name" value="NAD(P)-binding Rossmann-fold domains"/>
    <property type="match status" value="1"/>
</dbReference>
<evidence type="ECO:0000313" key="4">
    <source>
        <dbReference type="EMBL" id="KAF5697799.1"/>
    </source>
</evidence>
<dbReference type="Gene3D" id="3.40.50.720">
    <property type="entry name" value="NAD(P)-binding Rossmann-like Domain"/>
    <property type="match status" value="1"/>
</dbReference>
<organism evidence="4 5">
    <name type="scientific">Fusarium mundagurra</name>
    <dbReference type="NCBI Taxonomy" id="1567541"/>
    <lineage>
        <taxon>Eukaryota</taxon>
        <taxon>Fungi</taxon>
        <taxon>Dikarya</taxon>
        <taxon>Ascomycota</taxon>
        <taxon>Pezizomycotina</taxon>
        <taxon>Sordariomycetes</taxon>
        <taxon>Hypocreomycetidae</taxon>
        <taxon>Hypocreales</taxon>
        <taxon>Nectriaceae</taxon>
        <taxon>Fusarium</taxon>
        <taxon>Fusarium fujikuroi species complex</taxon>
    </lineage>
</organism>
<dbReference type="OrthoDB" id="191139at2759"/>
<keyword evidence="3" id="KW-0560">Oxidoreductase</keyword>
<dbReference type="PANTHER" id="PTHR24320">
    <property type="entry name" value="RETINOL DEHYDROGENASE"/>
    <property type="match status" value="1"/>
</dbReference>
<dbReference type="InterPro" id="IPR002347">
    <property type="entry name" value="SDR_fam"/>
</dbReference>
<evidence type="ECO:0000313" key="5">
    <source>
        <dbReference type="Proteomes" id="UP000544331"/>
    </source>
</evidence>
<protein>
    <submittedName>
        <fullName evidence="4">NAD(P)-binding protein</fullName>
    </submittedName>
</protein>
<comment type="similarity">
    <text evidence="1">Belongs to the short-chain dehydrogenases/reductases (SDR) family.</text>
</comment>
<dbReference type="InterPro" id="IPR036291">
    <property type="entry name" value="NAD(P)-bd_dom_sf"/>
</dbReference>
<accession>A0A8H6CZB1</accession>
<comment type="caution">
    <text evidence="4">The sequence shown here is derived from an EMBL/GenBank/DDBJ whole genome shotgun (WGS) entry which is preliminary data.</text>
</comment>
<evidence type="ECO:0000256" key="1">
    <source>
        <dbReference type="ARBA" id="ARBA00006484"/>
    </source>
</evidence>
<keyword evidence="5" id="KW-1185">Reference proteome</keyword>
<dbReference type="Proteomes" id="UP000544331">
    <property type="component" value="Unassembled WGS sequence"/>
</dbReference>
<name>A0A8H6CZB1_9HYPO</name>
<sequence>MSKFGAVIKQSFHIPSPTLTENNLVDQAGKVHIVTGGYAGCGQELVKILYQKNATIYVAGRSESKAFKSIAAIKDQYPSSKGRLEFLAVDLSDLSSIKKAVRAFEAKERRLDVLTNNAGVMTPPVGSKDSHGHELQMGTNCLGPFLFTELLLPTLLSTVSVASPGSVRVTWAGSLAGITSGPKGGVQFDSQGNPKVHDSPTTDYGQSKYGNMLLASEFSKRYGKDGIVSVSFNPGNLQTELQRHMSSIGKMMMSSMLHPPIYGAYTELYAGWSSEITSEHNGGYIIPWGRIDTQGLGRDIMKSFQSKKEGGSGVAAAFWEWCHKETASFR</sequence>
<reference evidence="4 5" key="1">
    <citation type="submission" date="2020-05" db="EMBL/GenBank/DDBJ databases">
        <title>Identification and distribution of gene clusters putatively required for synthesis of sphingolipid metabolism inhibitors in phylogenetically diverse species of the filamentous fungus Fusarium.</title>
        <authorList>
            <person name="Kim H.-S."/>
            <person name="Busman M."/>
            <person name="Brown D.W."/>
            <person name="Divon H."/>
            <person name="Uhlig S."/>
            <person name="Proctor R.H."/>
        </authorList>
    </citation>
    <scope>NUCLEOTIDE SEQUENCE [LARGE SCALE GENOMIC DNA]</scope>
    <source>
        <strain evidence="4 5">NRRL 66235</strain>
    </source>
</reference>
<evidence type="ECO:0000256" key="3">
    <source>
        <dbReference type="ARBA" id="ARBA00023002"/>
    </source>
</evidence>
<gene>
    <name evidence="4" type="ORF">FMUND_15293</name>
</gene>
<dbReference type="PRINTS" id="PR00081">
    <property type="entry name" value="GDHRDH"/>
</dbReference>
<keyword evidence="2" id="KW-0521">NADP</keyword>
<dbReference type="Pfam" id="PF00106">
    <property type="entry name" value="adh_short"/>
    <property type="match status" value="1"/>
</dbReference>
<dbReference type="EMBL" id="JAAOAN010000975">
    <property type="protein sequence ID" value="KAF5697799.1"/>
    <property type="molecule type" value="Genomic_DNA"/>
</dbReference>
<dbReference type="AlphaFoldDB" id="A0A8H6CZB1"/>
<dbReference type="GO" id="GO:0016491">
    <property type="term" value="F:oxidoreductase activity"/>
    <property type="evidence" value="ECO:0007669"/>
    <property type="project" value="UniProtKB-KW"/>
</dbReference>
<dbReference type="PANTHER" id="PTHR24320:SF236">
    <property type="entry name" value="SHORT-CHAIN DEHYDROGENASE-RELATED"/>
    <property type="match status" value="1"/>
</dbReference>